<dbReference type="SUPFAM" id="SSF52402">
    <property type="entry name" value="Adenine nucleotide alpha hydrolases-like"/>
    <property type="match status" value="1"/>
</dbReference>
<evidence type="ECO:0000256" key="3">
    <source>
        <dbReference type="ARBA" id="ARBA00011953"/>
    </source>
</evidence>
<organism evidence="13 14">
    <name type="scientific">Lasius niger</name>
    <name type="common">Black garden ant</name>
    <dbReference type="NCBI Taxonomy" id="67767"/>
    <lineage>
        <taxon>Eukaryota</taxon>
        <taxon>Metazoa</taxon>
        <taxon>Ecdysozoa</taxon>
        <taxon>Arthropoda</taxon>
        <taxon>Hexapoda</taxon>
        <taxon>Insecta</taxon>
        <taxon>Pterygota</taxon>
        <taxon>Neoptera</taxon>
        <taxon>Endopterygota</taxon>
        <taxon>Hymenoptera</taxon>
        <taxon>Apocrita</taxon>
        <taxon>Aculeata</taxon>
        <taxon>Formicoidea</taxon>
        <taxon>Formicidae</taxon>
        <taxon>Formicinae</taxon>
        <taxon>Lasius</taxon>
        <taxon>Lasius</taxon>
    </lineage>
</organism>
<dbReference type="GO" id="GO:0032259">
    <property type="term" value="P:methylation"/>
    <property type="evidence" value="ECO:0007669"/>
    <property type="project" value="UniProtKB-KW"/>
</dbReference>
<dbReference type="PANTHER" id="PTHR11933">
    <property type="entry name" value="TRNA 5-METHYLAMINOMETHYL-2-THIOURIDYLATE -METHYLTRANSFERASE"/>
    <property type="match status" value="1"/>
</dbReference>
<evidence type="ECO:0000256" key="10">
    <source>
        <dbReference type="ARBA" id="ARBA00023157"/>
    </source>
</evidence>
<dbReference type="GO" id="GO:0008168">
    <property type="term" value="F:methyltransferase activity"/>
    <property type="evidence" value="ECO:0007669"/>
    <property type="project" value="UniProtKB-KW"/>
</dbReference>
<dbReference type="FunFam" id="2.30.30.280:FF:000001">
    <property type="entry name" value="tRNA-specific 2-thiouridylase MnmA"/>
    <property type="match status" value="1"/>
</dbReference>
<keyword evidence="14" id="KW-1185">Reference proteome</keyword>
<evidence type="ECO:0000259" key="12">
    <source>
        <dbReference type="Pfam" id="PF20259"/>
    </source>
</evidence>
<dbReference type="EMBL" id="LBMM01001817">
    <property type="protein sequence ID" value="KMQ95689.1"/>
    <property type="molecule type" value="Genomic_DNA"/>
</dbReference>
<keyword evidence="9" id="KW-0694">RNA-binding</keyword>
<dbReference type="InterPro" id="IPR004506">
    <property type="entry name" value="MnmA-like"/>
</dbReference>
<dbReference type="InterPro" id="IPR014729">
    <property type="entry name" value="Rossmann-like_a/b/a_fold"/>
</dbReference>
<dbReference type="GO" id="GO:0000049">
    <property type="term" value="F:tRNA binding"/>
    <property type="evidence" value="ECO:0007669"/>
    <property type="project" value="UniProtKB-KW"/>
</dbReference>
<comment type="similarity">
    <text evidence="2">Belongs to the MnmA/TRMU family.</text>
</comment>
<protein>
    <recommendedName>
        <fullName evidence="3">tRNA-5-taurinomethyluridine 2-sulfurtransferase</fullName>
        <ecNumber evidence="3">2.8.1.14</ecNumber>
    </recommendedName>
</protein>
<evidence type="ECO:0000256" key="8">
    <source>
        <dbReference type="ARBA" id="ARBA00022840"/>
    </source>
</evidence>
<dbReference type="Pfam" id="PF03054">
    <property type="entry name" value="tRNA_Me_trans"/>
    <property type="match status" value="1"/>
</dbReference>
<accession>A0A0J7KZM4</accession>
<evidence type="ECO:0000256" key="4">
    <source>
        <dbReference type="ARBA" id="ARBA00022555"/>
    </source>
</evidence>
<dbReference type="GO" id="GO:0061708">
    <property type="term" value="F:tRNA-5-taurinomethyluridine 2-sulfurtransferase"/>
    <property type="evidence" value="ECO:0007669"/>
    <property type="project" value="UniProtKB-EC"/>
</dbReference>
<dbReference type="GO" id="GO:0002143">
    <property type="term" value="P:tRNA wobble position uridine thiolation"/>
    <property type="evidence" value="ECO:0007669"/>
    <property type="project" value="TreeGrafter"/>
</dbReference>
<gene>
    <name evidence="13" type="ORF">RF55_4068</name>
</gene>
<comment type="function">
    <text evidence="1">Catalyzes the 2-thiolation of uridine at the wobble position (U34) of mitochondrial tRNA(Lys), tRNA(Glu) and tRNA(Gln). Required for the formation of 5-taurinomethyl-2-thiouridine (tm5s2U) of mitochondrial tRNA(Lys), tRNA(Glu), and tRNA(Gln) at the wobble position. ATP is required to activate the C2 atom of the wobble base.</text>
</comment>
<dbReference type="EC" id="2.8.1.14" evidence="3"/>
<evidence type="ECO:0000313" key="13">
    <source>
        <dbReference type="EMBL" id="KMQ95689.1"/>
    </source>
</evidence>
<dbReference type="InterPro" id="IPR046884">
    <property type="entry name" value="MnmA-like_central"/>
</dbReference>
<keyword evidence="6" id="KW-0819">tRNA processing</keyword>
<dbReference type="PaxDb" id="67767-A0A0J7KZM4"/>
<keyword evidence="4" id="KW-0820">tRNA-binding</keyword>
<feature type="domain" description="tRNA-specific 2-thiouridylase MnmA-like central" evidence="12">
    <location>
        <begin position="158"/>
        <end position="222"/>
    </location>
</feature>
<dbReference type="Gene3D" id="3.40.50.620">
    <property type="entry name" value="HUPs"/>
    <property type="match status" value="2"/>
</dbReference>
<evidence type="ECO:0000256" key="11">
    <source>
        <dbReference type="ARBA" id="ARBA00049564"/>
    </source>
</evidence>
<comment type="catalytic activity">
    <reaction evidence="11">
        <text>5-taurinomethyluridine(34) in tRNA + S-sulfanyl-L-cysteinyl-[protein] + AH2 + ATP = 5-taurinomethyl-2-thiouridine(34) in tRNA + L-cysteinyl-[protein] + A + AMP + diphosphate + H(+)</text>
        <dbReference type="Rhea" id="RHEA:47040"/>
        <dbReference type="Rhea" id="RHEA-COMP:10131"/>
        <dbReference type="Rhea" id="RHEA-COMP:11726"/>
        <dbReference type="Rhea" id="RHEA-COMP:11732"/>
        <dbReference type="Rhea" id="RHEA-COMP:11733"/>
        <dbReference type="ChEBI" id="CHEBI:13193"/>
        <dbReference type="ChEBI" id="CHEBI:15378"/>
        <dbReference type="ChEBI" id="CHEBI:17499"/>
        <dbReference type="ChEBI" id="CHEBI:29950"/>
        <dbReference type="ChEBI" id="CHEBI:30616"/>
        <dbReference type="ChEBI" id="CHEBI:33019"/>
        <dbReference type="ChEBI" id="CHEBI:61963"/>
        <dbReference type="ChEBI" id="CHEBI:87171"/>
        <dbReference type="ChEBI" id="CHEBI:87172"/>
        <dbReference type="ChEBI" id="CHEBI:456215"/>
        <dbReference type="EC" id="2.8.1.14"/>
    </reaction>
</comment>
<dbReference type="InterPro" id="IPR023382">
    <property type="entry name" value="MnmA-like_central_sf"/>
</dbReference>
<evidence type="ECO:0000313" key="14">
    <source>
        <dbReference type="Proteomes" id="UP000036403"/>
    </source>
</evidence>
<dbReference type="STRING" id="67767.A0A0J7KZM4"/>
<keyword evidence="13" id="KW-0489">Methyltransferase</keyword>
<dbReference type="AlphaFoldDB" id="A0A0J7KZM4"/>
<keyword evidence="10" id="KW-1015">Disulfide bond</keyword>
<dbReference type="CDD" id="cd01998">
    <property type="entry name" value="MnmA_TRMU-like"/>
    <property type="match status" value="1"/>
</dbReference>
<dbReference type="Gene3D" id="2.30.30.280">
    <property type="entry name" value="Adenine nucleotide alpha hydrolases-like domains"/>
    <property type="match status" value="1"/>
</dbReference>
<dbReference type="OrthoDB" id="3685at2759"/>
<evidence type="ECO:0000256" key="5">
    <source>
        <dbReference type="ARBA" id="ARBA00022679"/>
    </source>
</evidence>
<dbReference type="NCBIfam" id="TIGR00420">
    <property type="entry name" value="trmU"/>
    <property type="match status" value="1"/>
</dbReference>
<keyword evidence="7" id="KW-0547">Nucleotide-binding</keyword>
<name>A0A0J7KZM4_LASNI</name>
<keyword evidence="5 13" id="KW-0808">Transferase</keyword>
<keyword evidence="8" id="KW-0067">ATP-binding</keyword>
<dbReference type="PANTHER" id="PTHR11933:SF5">
    <property type="entry name" value="MITOCHONDRIAL TRNA-SPECIFIC 2-THIOURIDYLASE 1"/>
    <property type="match status" value="1"/>
</dbReference>
<proteinExistence type="inferred from homology"/>
<comment type="caution">
    <text evidence="13">The sequence shown here is derived from an EMBL/GenBank/DDBJ whole genome shotgun (WGS) entry which is preliminary data.</text>
</comment>
<evidence type="ECO:0000256" key="9">
    <source>
        <dbReference type="ARBA" id="ARBA00022884"/>
    </source>
</evidence>
<evidence type="ECO:0000256" key="2">
    <source>
        <dbReference type="ARBA" id="ARBA00006191"/>
    </source>
</evidence>
<evidence type="ECO:0000256" key="1">
    <source>
        <dbReference type="ARBA" id="ARBA00003986"/>
    </source>
</evidence>
<dbReference type="Pfam" id="PF20259">
    <property type="entry name" value="tRNA_Me_trans_M"/>
    <property type="match status" value="1"/>
</dbReference>
<sequence>MHKKKRIVVGISGGVDSAVSAYILKEQGHEVVGLFMHEFKASRTPNPDIFCNKYIKFSAFLNYARKELNADAIAMGHYAQVKFDEKTQVYQLLKAADPNKDQSYFLAQLNQEQLKYTIFPLAKITKPEVRAIAKKLKLNVANKKDSTGICFIGDRNFKNFLTNYLPAKLGKTIDIKTNKVIGEHHGVYYYTIGQRKGLNLSGFKKPYFVVDKDVKNNILYVANENENH</sequence>
<dbReference type="Proteomes" id="UP000036403">
    <property type="component" value="Unassembled WGS sequence"/>
</dbReference>
<evidence type="ECO:0000256" key="6">
    <source>
        <dbReference type="ARBA" id="ARBA00022694"/>
    </source>
</evidence>
<reference evidence="13 14" key="1">
    <citation type="submission" date="2015-04" db="EMBL/GenBank/DDBJ databases">
        <title>Lasius niger genome sequencing.</title>
        <authorList>
            <person name="Konorov E.A."/>
            <person name="Nikitin M.A."/>
            <person name="Kirill M.V."/>
            <person name="Chang P."/>
        </authorList>
    </citation>
    <scope>NUCLEOTIDE SEQUENCE [LARGE SCALE GENOMIC DNA]</scope>
    <source>
        <tissue evidence="13">Whole</tissue>
    </source>
</reference>
<evidence type="ECO:0000256" key="7">
    <source>
        <dbReference type="ARBA" id="ARBA00022741"/>
    </source>
</evidence>
<dbReference type="GO" id="GO:0005524">
    <property type="term" value="F:ATP binding"/>
    <property type="evidence" value="ECO:0007669"/>
    <property type="project" value="UniProtKB-KW"/>
</dbReference>